<protein>
    <submittedName>
        <fullName evidence="1">Uncharacterized protein</fullName>
    </submittedName>
</protein>
<keyword evidence="2" id="KW-1185">Reference proteome</keyword>
<dbReference type="Proteomes" id="UP001230504">
    <property type="component" value="Unassembled WGS sequence"/>
</dbReference>
<dbReference type="GeneID" id="85440829"/>
<organism evidence="1 2">
    <name type="scientific">Colletotrichum navitas</name>
    <dbReference type="NCBI Taxonomy" id="681940"/>
    <lineage>
        <taxon>Eukaryota</taxon>
        <taxon>Fungi</taxon>
        <taxon>Dikarya</taxon>
        <taxon>Ascomycota</taxon>
        <taxon>Pezizomycotina</taxon>
        <taxon>Sordariomycetes</taxon>
        <taxon>Hypocreomycetidae</taxon>
        <taxon>Glomerellales</taxon>
        <taxon>Glomerellaceae</taxon>
        <taxon>Colletotrichum</taxon>
        <taxon>Colletotrichum graminicola species complex</taxon>
    </lineage>
</organism>
<dbReference type="AlphaFoldDB" id="A0AAD8VBE6"/>
<comment type="caution">
    <text evidence="1">The sequence shown here is derived from an EMBL/GenBank/DDBJ whole genome shotgun (WGS) entry which is preliminary data.</text>
</comment>
<dbReference type="EMBL" id="JAHLJV010000003">
    <property type="protein sequence ID" value="KAK1598896.1"/>
    <property type="molecule type" value="Genomic_DNA"/>
</dbReference>
<proteinExistence type="predicted"/>
<sequence length="103" mass="10987">MYSGFRMWCHGEKTRQTRAGCAASTAGSARTAVVGAPARASSLFTTRNPQQVLPVLLKHANNSRLSPVIVVFLCVSAFERNGGLPDSGTSLPSTGRIDWLAPR</sequence>
<name>A0AAD8VBE6_9PEZI</name>
<evidence type="ECO:0000313" key="2">
    <source>
        <dbReference type="Proteomes" id="UP001230504"/>
    </source>
</evidence>
<gene>
    <name evidence="1" type="ORF">LY79DRAFT_536350</name>
</gene>
<dbReference type="RefSeq" id="XP_060419558.1">
    <property type="nucleotide sequence ID" value="XM_060556589.1"/>
</dbReference>
<evidence type="ECO:0000313" key="1">
    <source>
        <dbReference type="EMBL" id="KAK1598896.1"/>
    </source>
</evidence>
<reference evidence="1" key="1">
    <citation type="submission" date="2021-06" db="EMBL/GenBank/DDBJ databases">
        <title>Comparative genomics, transcriptomics and evolutionary studies reveal genomic signatures of adaptation to plant cell wall in hemibiotrophic fungi.</title>
        <authorList>
            <consortium name="DOE Joint Genome Institute"/>
            <person name="Baroncelli R."/>
            <person name="Diaz J.F."/>
            <person name="Benocci T."/>
            <person name="Peng M."/>
            <person name="Battaglia E."/>
            <person name="Haridas S."/>
            <person name="Andreopoulos W."/>
            <person name="Labutti K."/>
            <person name="Pangilinan J."/>
            <person name="Floch G.L."/>
            <person name="Makela M.R."/>
            <person name="Henrissat B."/>
            <person name="Grigoriev I.V."/>
            <person name="Crouch J.A."/>
            <person name="De Vries R.P."/>
            <person name="Sukno S.A."/>
            <person name="Thon M.R."/>
        </authorList>
    </citation>
    <scope>NUCLEOTIDE SEQUENCE</scope>
    <source>
        <strain evidence="1">CBS 125086</strain>
    </source>
</reference>
<accession>A0AAD8VBE6</accession>